<reference evidence="2 3" key="1">
    <citation type="journal article" date="2018" name="Evol. Lett.">
        <title>Horizontal gene cluster transfer increased hallucinogenic mushroom diversity.</title>
        <authorList>
            <person name="Reynolds H.T."/>
            <person name="Vijayakumar V."/>
            <person name="Gluck-Thaler E."/>
            <person name="Korotkin H.B."/>
            <person name="Matheny P.B."/>
            <person name="Slot J.C."/>
        </authorList>
    </citation>
    <scope>NUCLEOTIDE SEQUENCE [LARGE SCALE GENOMIC DNA]</scope>
    <source>
        <strain evidence="2 3">2629</strain>
    </source>
</reference>
<evidence type="ECO:0000313" key="3">
    <source>
        <dbReference type="Proteomes" id="UP000284842"/>
    </source>
</evidence>
<feature type="region of interest" description="Disordered" evidence="1">
    <location>
        <begin position="1"/>
        <end position="128"/>
    </location>
</feature>
<keyword evidence="3" id="KW-1185">Reference proteome</keyword>
<organism evidence="2 3">
    <name type="scientific">Panaeolus cyanescens</name>
    <dbReference type="NCBI Taxonomy" id="181874"/>
    <lineage>
        <taxon>Eukaryota</taxon>
        <taxon>Fungi</taxon>
        <taxon>Dikarya</taxon>
        <taxon>Basidiomycota</taxon>
        <taxon>Agaricomycotina</taxon>
        <taxon>Agaricomycetes</taxon>
        <taxon>Agaricomycetidae</taxon>
        <taxon>Agaricales</taxon>
        <taxon>Agaricineae</taxon>
        <taxon>Galeropsidaceae</taxon>
        <taxon>Panaeolus</taxon>
    </lineage>
</organism>
<feature type="compositionally biased region" description="Low complexity" evidence="1">
    <location>
        <begin position="112"/>
        <end position="128"/>
    </location>
</feature>
<gene>
    <name evidence="2" type="ORF">CVT24_003910</name>
</gene>
<protein>
    <submittedName>
        <fullName evidence="2">Uncharacterized protein</fullName>
    </submittedName>
</protein>
<sequence length="159" mass="17717">MPSLDSNSLHILTSVSYESKDSTENDPETDRDTQNAPRFDEVEDDDEWPFPPFQFELEEQEEFERRQQQHFNTSTNKSSVGLTAIGDKDTAAKARNEQQGIVESSPKALNTPCSDSPSPAPSNAKNSSLMSGVETLLLEWKKQGASQRITRNLRITGKG</sequence>
<dbReference type="AlphaFoldDB" id="A0A409VVA5"/>
<feature type="compositionally biased region" description="Basic and acidic residues" evidence="1">
    <location>
        <begin position="18"/>
        <end position="33"/>
    </location>
</feature>
<feature type="compositionally biased region" description="Polar residues" evidence="1">
    <location>
        <begin position="72"/>
        <end position="81"/>
    </location>
</feature>
<dbReference type="Proteomes" id="UP000284842">
    <property type="component" value="Unassembled WGS sequence"/>
</dbReference>
<accession>A0A409VVA5</accession>
<dbReference type="InParanoid" id="A0A409VVA5"/>
<proteinExistence type="predicted"/>
<comment type="caution">
    <text evidence="2">The sequence shown here is derived from an EMBL/GenBank/DDBJ whole genome shotgun (WGS) entry which is preliminary data.</text>
</comment>
<dbReference type="EMBL" id="NHTK01005962">
    <property type="protein sequence ID" value="PPQ70194.1"/>
    <property type="molecule type" value="Genomic_DNA"/>
</dbReference>
<feature type="compositionally biased region" description="Basic and acidic residues" evidence="1">
    <location>
        <begin position="86"/>
        <end position="96"/>
    </location>
</feature>
<evidence type="ECO:0000256" key="1">
    <source>
        <dbReference type="SAM" id="MobiDB-lite"/>
    </source>
</evidence>
<name>A0A409VVA5_9AGAR</name>
<feature type="compositionally biased region" description="Polar residues" evidence="1">
    <location>
        <begin position="1"/>
        <end position="17"/>
    </location>
</feature>
<evidence type="ECO:0000313" key="2">
    <source>
        <dbReference type="EMBL" id="PPQ70194.1"/>
    </source>
</evidence>